<dbReference type="InterPro" id="IPR042099">
    <property type="entry name" value="ANL_N_sf"/>
</dbReference>
<comment type="similarity">
    <text evidence="1">Belongs to the ATP-dependent AMP-binding enzyme family.</text>
</comment>
<reference evidence="5 6" key="1">
    <citation type="submission" date="2020-02" db="EMBL/GenBank/DDBJ databases">
        <authorList>
            <person name="Brisse S."/>
        </authorList>
    </citation>
    <scope>NUCLEOTIDE SEQUENCE [LARGE SCALE GENOMIC DNA]</scope>
    <source>
        <strain evidence="5">CIP107547</strain>
    </source>
</reference>
<dbReference type="InterPro" id="IPR045851">
    <property type="entry name" value="AMP-bd_C_sf"/>
</dbReference>
<evidence type="ECO:0000259" key="3">
    <source>
        <dbReference type="Pfam" id="PF00501"/>
    </source>
</evidence>
<dbReference type="SUPFAM" id="SSF56801">
    <property type="entry name" value="Acetyl-CoA synthetase-like"/>
    <property type="match status" value="1"/>
</dbReference>
<feature type="domain" description="AMP-binding enzyme C-terminal" evidence="4">
    <location>
        <begin position="459"/>
        <end position="536"/>
    </location>
</feature>
<dbReference type="AlphaFoldDB" id="A0A811G2Q3"/>
<dbReference type="Gene3D" id="3.30.300.30">
    <property type="match status" value="1"/>
</dbReference>
<evidence type="ECO:0000256" key="2">
    <source>
        <dbReference type="ARBA" id="ARBA00022598"/>
    </source>
</evidence>
<dbReference type="InterPro" id="IPR000873">
    <property type="entry name" value="AMP-dep_synth/lig_dom"/>
</dbReference>
<comment type="caution">
    <text evidence="5">The sequence shown here is derived from an EMBL/GenBank/DDBJ whole genome shotgun (WGS) entry which is preliminary data.</text>
</comment>
<dbReference type="PANTHER" id="PTHR43201:SF5">
    <property type="entry name" value="MEDIUM-CHAIN ACYL-COA LIGASE ACSF2, MITOCHONDRIAL"/>
    <property type="match status" value="1"/>
</dbReference>
<sequence length="550" mass="60619">MPQIAPLLTTLTSMARHMPTIAASGLLSTEGNPLAALSTPATMARYRFTTAREVEQAARVCPNRIALIDDDGRLTYQELRDNSRALARYFYQLNSKDLRIGVMARNGRGSIYPLTAKGYAGASIYLLNIGSSRDQLDGCIRRDGINLLVIDEEFLPRLPENIQIPVIVAHREAEPHPRAAECLDLEEIVATHTSGKLPVFPQHGAIVLMSSGTTGIPKGVMRNEPKAPTILGAVLSEIPFRTNMNVQLTASVFHTWGWGILNLSFAMRCTVVTRRIFDPERTLRDVERFKIHAMISSPIFIKRFFEVEGQEDIDCSSLEFIFSSGHALSPWLVEAVHNRFGKILCNLYGSTEISAAAIANMEEVAKNPTVAGKICEGTTVRILDDNDQPVPAGTVGRIFCYNNTTLNGYTDPRIPIKRVGKLVQIGDRGYLDERGLLYVLGRADDMIIVGGENVFPQSVEEVLEPMPGIQDLYASGVDDDETFARIAVWIVKSPTAAGEALTENAVRDWVRTKLADHSIPRDVHFIDELPRNATGKVMPRMLPGISQPTA</sequence>
<name>A0A811G2Q3_CORDP</name>
<dbReference type="EMBL" id="CADDAV010000008">
    <property type="protein sequence ID" value="CAB0585371.1"/>
    <property type="molecule type" value="Genomic_DNA"/>
</dbReference>
<evidence type="ECO:0000256" key="1">
    <source>
        <dbReference type="ARBA" id="ARBA00006432"/>
    </source>
</evidence>
<proteinExistence type="inferred from homology"/>
<dbReference type="RefSeq" id="WP_088290525.1">
    <property type="nucleotide sequence ID" value="NZ_CAJDYE010000011.1"/>
</dbReference>
<dbReference type="CDD" id="cd04433">
    <property type="entry name" value="AFD_class_I"/>
    <property type="match status" value="1"/>
</dbReference>
<dbReference type="PANTHER" id="PTHR43201">
    <property type="entry name" value="ACYL-COA SYNTHETASE"/>
    <property type="match status" value="1"/>
</dbReference>
<protein>
    <submittedName>
        <fullName evidence="5">Acyl-CoA synthetase</fullName>
    </submittedName>
</protein>
<organism evidence="5 6">
    <name type="scientific">Corynebacterium diphtheriae</name>
    <dbReference type="NCBI Taxonomy" id="1717"/>
    <lineage>
        <taxon>Bacteria</taxon>
        <taxon>Bacillati</taxon>
        <taxon>Actinomycetota</taxon>
        <taxon>Actinomycetes</taxon>
        <taxon>Mycobacteriales</taxon>
        <taxon>Corynebacteriaceae</taxon>
        <taxon>Corynebacterium</taxon>
    </lineage>
</organism>
<keyword evidence="2" id="KW-0436">Ligase</keyword>
<dbReference type="Pfam" id="PF13193">
    <property type="entry name" value="AMP-binding_C"/>
    <property type="match status" value="1"/>
</dbReference>
<dbReference type="Proteomes" id="UP000480222">
    <property type="component" value="Unassembled WGS sequence"/>
</dbReference>
<dbReference type="Pfam" id="PF00501">
    <property type="entry name" value="AMP-binding"/>
    <property type="match status" value="1"/>
</dbReference>
<dbReference type="GO" id="GO:0031956">
    <property type="term" value="F:medium-chain fatty acid-CoA ligase activity"/>
    <property type="evidence" value="ECO:0007669"/>
    <property type="project" value="TreeGrafter"/>
</dbReference>
<dbReference type="PROSITE" id="PS00455">
    <property type="entry name" value="AMP_BINDING"/>
    <property type="match status" value="1"/>
</dbReference>
<dbReference type="GO" id="GO:0006631">
    <property type="term" value="P:fatty acid metabolic process"/>
    <property type="evidence" value="ECO:0007669"/>
    <property type="project" value="TreeGrafter"/>
</dbReference>
<dbReference type="InterPro" id="IPR020845">
    <property type="entry name" value="AMP-binding_CS"/>
</dbReference>
<evidence type="ECO:0000313" key="5">
    <source>
        <dbReference type="EMBL" id="CAB0585371.1"/>
    </source>
</evidence>
<dbReference type="Gene3D" id="3.40.50.12780">
    <property type="entry name" value="N-terminal domain of ligase-like"/>
    <property type="match status" value="1"/>
</dbReference>
<dbReference type="InterPro" id="IPR025110">
    <property type="entry name" value="AMP-bd_C"/>
</dbReference>
<gene>
    <name evidence="5" type="ORF">CIP107547_00462</name>
</gene>
<evidence type="ECO:0000259" key="4">
    <source>
        <dbReference type="Pfam" id="PF13193"/>
    </source>
</evidence>
<evidence type="ECO:0000313" key="6">
    <source>
        <dbReference type="Proteomes" id="UP000480222"/>
    </source>
</evidence>
<accession>A0A811G2Q3</accession>
<feature type="domain" description="AMP-dependent synthetase/ligase" evidence="3">
    <location>
        <begin position="55"/>
        <end position="409"/>
    </location>
</feature>